<reference evidence="3" key="1">
    <citation type="submission" date="2018-06" db="EMBL/GenBank/DDBJ databases">
        <authorList>
            <person name="Lum Nde A."/>
            <person name="Hugo C."/>
        </authorList>
    </citation>
    <scope>NUCLEOTIDE SEQUENCE [LARGE SCALE GENOMIC DNA]</scope>
    <source>
        <strain evidence="3">1_F178</strain>
    </source>
</reference>
<sequence length="109" mass="12227">MNSKTISILSYVTIIGWIIAYVKSKDLSTKNDLAHYHLEQGLGFFLLTVVVNFILSITVSILPVLSFLNYIGLILLILWVFGIINAANEQRKPIPVIGKLFENKFGFLA</sequence>
<proteinExistence type="predicted"/>
<name>A0A3D9C7E4_9FLAO</name>
<evidence type="ECO:0000313" key="3">
    <source>
        <dbReference type="Proteomes" id="UP000256686"/>
    </source>
</evidence>
<accession>A0A3D9C7E4</accession>
<dbReference type="AlphaFoldDB" id="A0A3D9C7E4"/>
<feature type="transmembrane region" description="Helical" evidence="1">
    <location>
        <begin position="42"/>
        <end position="61"/>
    </location>
</feature>
<gene>
    <name evidence="2" type="ORF">DRF65_14325</name>
</gene>
<keyword evidence="1" id="KW-1133">Transmembrane helix</keyword>
<evidence type="ECO:0000256" key="1">
    <source>
        <dbReference type="SAM" id="Phobius"/>
    </source>
</evidence>
<keyword evidence="1" id="KW-0472">Membrane</keyword>
<organism evidence="2 3">
    <name type="scientific">Chryseobacterium pennae</name>
    <dbReference type="NCBI Taxonomy" id="2258962"/>
    <lineage>
        <taxon>Bacteria</taxon>
        <taxon>Pseudomonadati</taxon>
        <taxon>Bacteroidota</taxon>
        <taxon>Flavobacteriia</taxon>
        <taxon>Flavobacteriales</taxon>
        <taxon>Weeksellaceae</taxon>
        <taxon>Chryseobacterium group</taxon>
        <taxon>Chryseobacterium</taxon>
    </lineage>
</organism>
<protein>
    <submittedName>
        <fullName evidence="2">DUF4870 domain-containing protein</fullName>
    </submittedName>
</protein>
<keyword evidence="1" id="KW-0812">Transmembrane</keyword>
<keyword evidence="3" id="KW-1185">Reference proteome</keyword>
<comment type="caution">
    <text evidence="2">The sequence shown here is derived from an EMBL/GenBank/DDBJ whole genome shotgun (WGS) entry which is preliminary data.</text>
</comment>
<dbReference type="EMBL" id="QNVT01000013">
    <property type="protein sequence ID" value="REC61628.1"/>
    <property type="molecule type" value="Genomic_DNA"/>
</dbReference>
<feature type="transmembrane region" description="Helical" evidence="1">
    <location>
        <begin position="6"/>
        <end position="22"/>
    </location>
</feature>
<evidence type="ECO:0000313" key="2">
    <source>
        <dbReference type="EMBL" id="REC61628.1"/>
    </source>
</evidence>
<dbReference type="Proteomes" id="UP000256686">
    <property type="component" value="Unassembled WGS sequence"/>
</dbReference>
<feature type="transmembrane region" description="Helical" evidence="1">
    <location>
        <begin position="67"/>
        <end position="87"/>
    </location>
</feature>
<dbReference type="RefSeq" id="WP_115971447.1">
    <property type="nucleotide sequence ID" value="NZ_QNVT01000013.1"/>
</dbReference>